<feature type="transmembrane region" description="Helical" evidence="7">
    <location>
        <begin position="196"/>
        <end position="216"/>
    </location>
</feature>
<feature type="domain" description="EamA" evidence="8">
    <location>
        <begin position="200"/>
        <end position="332"/>
    </location>
</feature>
<dbReference type="Pfam" id="PF00892">
    <property type="entry name" value="EamA"/>
    <property type="match status" value="2"/>
</dbReference>
<protein>
    <submittedName>
        <fullName evidence="9">DMT family transporter</fullName>
    </submittedName>
</protein>
<dbReference type="Proteomes" id="UP000818266">
    <property type="component" value="Unassembled WGS sequence"/>
</dbReference>
<feature type="transmembrane region" description="Helical" evidence="7">
    <location>
        <begin position="79"/>
        <end position="98"/>
    </location>
</feature>
<organism evidence="9 10">
    <name type="scientific">Microcella pacifica</name>
    <dbReference type="NCBI Taxonomy" id="2591847"/>
    <lineage>
        <taxon>Bacteria</taxon>
        <taxon>Bacillati</taxon>
        <taxon>Actinomycetota</taxon>
        <taxon>Actinomycetes</taxon>
        <taxon>Micrococcales</taxon>
        <taxon>Microbacteriaceae</taxon>
        <taxon>Microcella</taxon>
    </lineage>
</organism>
<feature type="transmembrane region" description="Helical" evidence="7">
    <location>
        <begin position="317"/>
        <end position="334"/>
    </location>
</feature>
<evidence type="ECO:0000313" key="10">
    <source>
        <dbReference type="Proteomes" id="UP000818266"/>
    </source>
</evidence>
<dbReference type="AlphaFoldDB" id="A0A9E5JPZ0"/>
<keyword evidence="4 7" id="KW-1133">Transmembrane helix</keyword>
<evidence type="ECO:0000256" key="4">
    <source>
        <dbReference type="ARBA" id="ARBA00022989"/>
    </source>
</evidence>
<accession>A0A9E5JPZ0</accession>
<feature type="transmembrane region" description="Helical" evidence="7">
    <location>
        <begin position="50"/>
        <end position="73"/>
    </location>
</feature>
<evidence type="ECO:0000256" key="2">
    <source>
        <dbReference type="ARBA" id="ARBA00007362"/>
    </source>
</evidence>
<dbReference type="OrthoDB" id="5242975at2"/>
<feature type="transmembrane region" description="Helical" evidence="7">
    <location>
        <begin position="135"/>
        <end position="158"/>
    </location>
</feature>
<comment type="similarity">
    <text evidence="2">Belongs to the EamA transporter family.</text>
</comment>
<comment type="subcellular location">
    <subcellularLocation>
        <location evidence="1">Membrane</location>
        <topology evidence="1">Multi-pass membrane protein</topology>
    </subcellularLocation>
</comment>
<reference evidence="9 10" key="1">
    <citation type="submission" date="2020-03" db="EMBL/GenBank/DDBJ databases">
        <title>Chryseoglobus sp. isolated from a deep-sea seamount.</title>
        <authorList>
            <person name="Zhang D.-C."/>
        </authorList>
    </citation>
    <scope>NUCLEOTIDE SEQUENCE [LARGE SCALE GENOMIC DNA]</scope>
    <source>
        <strain evidence="9 10">KN1116</strain>
    </source>
</reference>
<feature type="transmembrane region" description="Helical" evidence="7">
    <location>
        <begin position="292"/>
        <end position="311"/>
    </location>
</feature>
<evidence type="ECO:0000256" key="5">
    <source>
        <dbReference type="ARBA" id="ARBA00023136"/>
    </source>
</evidence>
<keyword evidence="3 7" id="KW-0812">Transmembrane</keyword>
<feature type="transmembrane region" description="Helical" evidence="7">
    <location>
        <begin position="257"/>
        <end position="280"/>
    </location>
</feature>
<keyword evidence="10" id="KW-1185">Reference proteome</keyword>
<evidence type="ECO:0000256" key="7">
    <source>
        <dbReference type="SAM" id="Phobius"/>
    </source>
</evidence>
<keyword evidence="5 7" id="KW-0472">Membrane</keyword>
<gene>
    <name evidence="9" type="ORF">FK219_009480</name>
</gene>
<evidence type="ECO:0000256" key="3">
    <source>
        <dbReference type="ARBA" id="ARBA00022692"/>
    </source>
</evidence>
<dbReference type="SUPFAM" id="SSF103481">
    <property type="entry name" value="Multidrug resistance efflux transporter EmrE"/>
    <property type="match status" value="2"/>
</dbReference>
<evidence type="ECO:0000259" key="8">
    <source>
        <dbReference type="Pfam" id="PF00892"/>
    </source>
</evidence>
<evidence type="ECO:0000313" key="9">
    <source>
        <dbReference type="EMBL" id="NHF63465.1"/>
    </source>
</evidence>
<dbReference type="PANTHER" id="PTHR32322:SF2">
    <property type="entry name" value="EAMA DOMAIN-CONTAINING PROTEIN"/>
    <property type="match status" value="1"/>
</dbReference>
<evidence type="ECO:0000256" key="6">
    <source>
        <dbReference type="SAM" id="MobiDB-lite"/>
    </source>
</evidence>
<feature type="transmembrane region" description="Helical" evidence="7">
    <location>
        <begin position="228"/>
        <end position="251"/>
    </location>
</feature>
<name>A0A9E5JPZ0_9MICO</name>
<dbReference type="InterPro" id="IPR037185">
    <property type="entry name" value="EmrE-like"/>
</dbReference>
<proteinExistence type="inferred from homology"/>
<dbReference type="EMBL" id="VIKT02000015">
    <property type="protein sequence ID" value="NHF63465.1"/>
    <property type="molecule type" value="Genomic_DNA"/>
</dbReference>
<feature type="domain" description="EamA" evidence="8">
    <location>
        <begin position="53"/>
        <end position="184"/>
    </location>
</feature>
<dbReference type="RefSeq" id="WP_152583863.1">
    <property type="nucleotide sequence ID" value="NZ_JAVJPO010000024.1"/>
</dbReference>
<feature type="region of interest" description="Disordered" evidence="6">
    <location>
        <begin position="1"/>
        <end position="29"/>
    </location>
</feature>
<evidence type="ECO:0000256" key="1">
    <source>
        <dbReference type="ARBA" id="ARBA00004141"/>
    </source>
</evidence>
<comment type="caution">
    <text evidence="9">The sequence shown here is derived from an EMBL/GenBank/DDBJ whole genome shotgun (WGS) entry which is preliminary data.</text>
</comment>
<feature type="transmembrane region" description="Helical" evidence="7">
    <location>
        <begin position="170"/>
        <end position="190"/>
    </location>
</feature>
<sequence>MSHENPAGATPENSGAAPFDGDEPAPATVPVALPETTEAAPAATSTSETWIAIQFGLAGLVWGASFLFMALALEGLSPAQVATGRTLFGALTLGLIALVTRDRLPRDRRVWGHLAVLSVTFAALPYLLFAWAQQYLASGVTSILNATTPIMTALLAGLLFKVETLTREQILGIVVGTLGVVVIVGPWQGLGAGTGGIVPYLAVLGATACYGVSLSYMRRFLRDSGLSAIMLSFVMIALAAVWMLILTPAIGLDPVTLTPSVVIAIVLLGALGTGFAYAWNQNVVRVWGATRSATVTYISPVVGVALGVLVLGEVLVWNEPVGALLVLLGVLLAQRRLRLPARRRARVGVV</sequence>
<dbReference type="GO" id="GO:0016020">
    <property type="term" value="C:membrane"/>
    <property type="evidence" value="ECO:0007669"/>
    <property type="project" value="UniProtKB-SubCell"/>
</dbReference>
<dbReference type="PANTHER" id="PTHR32322">
    <property type="entry name" value="INNER MEMBRANE TRANSPORTER"/>
    <property type="match status" value="1"/>
</dbReference>
<dbReference type="InterPro" id="IPR050638">
    <property type="entry name" value="AA-Vitamin_Transporters"/>
</dbReference>
<dbReference type="InterPro" id="IPR000620">
    <property type="entry name" value="EamA_dom"/>
</dbReference>
<feature type="transmembrane region" description="Helical" evidence="7">
    <location>
        <begin position="110"/>
        <end position="129"/>
    </location>
</feature>